<gene>
    <name evidence="1 3 4" type="ORF">SRAE_X000125300</name>
</gene>
<keyword evidence="2" id="KW-1185">Reference proteome</keyword>
<sequence>MASNKLNKFVSKENDGKEINQLDQKIREKRPGLNKKKIIFHQDNAHAHTCLTSLSKISSLRYELLPNPSYSSDLALSDFYLFSRFEIFLSRRRFSSIEKLQKTVDDYSESFEENHFKKGIEAMESRWKKCIKPEEDNVE</sequence>
<dbReference type="GO" id="GO:0003676">
    <property type="term" value="F:nucleic acid binding"/>
    <property type="evidence" value="ECO:0007669"/>
    <property type="project" value="InterPro"/>
</dbReference>
<dbReference type="PANTHER" id="PTHR46060">
    <property type="entry name" value="MARINER MOS1 TRANSPOSASE-LIKE PROTEIN"/>
    <property type="match status" value="1"/>
</dbReference>
<accession>A0A090MN69</accession>
<evidence type="ECO:0000313" key="2">
    <source>
        <dbReference type="Proteomes" id="UP000035682"/>
    </source>
</evidence>
<dbReference type="GeneID" id="36384314"/>
<dbReference type="CTD" id="36384314"/>
<dbReference type="AlphaFoldDB" id="A0A090MN69"/>
<dbReference type="InterPro" id="IPR036397">
    <property type="entry name" value="RNaseH_sf"/>
</dbReference>
<reference evidence="3" key="3">
    <citation type="submission" date="2020-12" db="UniProtKB">
        <authorList>
            <consortium name="WormBaseParasite"/>
        </authorList>
    </citation>
    <scope>IDENTIFICATION</scope>
</reference>
<dbReference type="RefSeq" id="XP_024498717.1">
    <property type="nucleotide sequence ID" value="XM_024646874.1"/>
</dbReference>
<dbReference type="OrthoDB" id="9970333at2759"/>
<dbReference type="InterPro" id="IPR052709">
    <property type="entry name" value="Transposase-MT_Hybrid"/>
</dbReference>
<dbReference type="EMBL" id="LN609396">
    <property type="protein sequence ID" value="CEF59506.1"/>
    <property type="molecule type" value="Genomic_DNA"/>
</dbReference>
<dbReference type="Proteomes" id="UP000035682">
    <property type="component" value="Unplaced"/>
</dbReference>
<evidence type="ECO:0000313" key="1">
    <source>
        <dbReference type="EMBL" id="CEF59506.1"/>
    </source>
</evidence>
<dbReference type="WBParaSite" id="SRAE_X000125300.1">
    <property type="protein sequence ID" value="SRAE_X000125300.1"/>
    <property type="gene ID" value="WBGene00266820"/>
</dbReference>
<organism evidence="1">
    <name type="scientific">Strongyloides ratti</name>
    <name type="common">Parasitic roundworm</name>
    <dbReference type="NCBI Taxonomy" id="34506"/>
    <lineage>
        <taxon>Eukaryota</taxon>
        <taxon>Metazoa</taxon>
        <taxon>Ecdysozoa</taxon>
        <taxon>Nematoda</taxon>
        <taxon>Chromadorea</taxon>
        <taxon>Rhabditida</taxon>
        <taxon>Tylenchina</taxon>
        <taxon>Panagrolaimomorpha</taxon>
        <taxon>Strongyloidoidea</taxon>
        <taxon>Strongyloididae</taxon>
        <taxon>Strongyloides</taxon>
    </lineage>
</organism>
<evidence type="ECO:0000313" key="3">
    <source>
        <dbReference type="WBParaSite" id="SRAE_X000125300.1"/>
    </source>
</evidence>
<reference evidence="1" key="2">
    <citation type="submission" date="2014-09" db="EMBL/GenBank/DDBJ databases">
        <authorList>
            <person name="Aslett A.Martin."/>
        </authorList>
    </citation>
    <scope>NUCLEOTIDE SEQUENCE</scope>
    <source>
        <strain evidence="1">ED321 Heterogonic</strain>
    </source>
</reference>
<dbReference type="OMA" id="WINSWPR"/>
<dbReference type="PANTHER" id="PTHR46060:SF1">
    <property type="entry name" value="MARINER MOS1 TRANSPOSASE-LIKE PROTEIN"/>
    <property type="match status" value="1"/>
</dbReference>
<name>A0A090MN69_STRRB</name>
<evidence type="ECO:0000313" key="4">
    <source>
        <dbReference type="WormBase" id="SRAE_X000125300"/>
    </source>
</evidence>
<proteinExistence type="predicted"/>
<dbReference type="Gene3D" id="3.30.420.10">
    <property type="entry name" value="Ribonuclease H-like superfamily/Ribonuclease H"/>
    <property type="match status" value="1"/>
</dbReference>
<reference evidence="2" key="1">
    <citation type="submission" date="2014-09" db="EMBL/GenBank/DDBJ databases">
        <authorList>
            <person name="Martin A.A."/>
        </authorList>
    </citation>
    <scope>NUCLEOTIDE SEQUENCE</scope>
    <source>
        <strain evidence="2">ED321</strain>
    </source>
</reference>
<protein>
    <submittedName>
        <fullName evidence="3">Histone-lysine N-methyltransferase SETMAR</fullName>
    </submittedName>
</protein>
<dbReference type="WormBase" id="SRAE_X000125300">
    <property type="protein sequence ID" value="SRP12299"/>
    <property type="gene ID" value="WBGene00266820"/>
</dbReference>